<evidence type="ECO:0000313" key="6">
    <source>
        <dbReference type="Proteomes" id="UP001257234"/>
    </source>
</evidence>
<protein>
    <submittedName>
        <fullName evidence="5">Prolyl oligopeptidase family serine peptidase</fullName>
    </submittedName>
</protein>
<keyword evidence="3" id="KW-0732">Signal</keyword>
<evidence type="ECO:0000256" key="3">
    <source>
        <dbReference type="SAM" id="SignalP"/>
    </source>
</evidence>
<dbReference type="Gene3D" id="2.120.10.30">
    <property type="entry name" value="TolB, C-terminal domain"/>
    <property type="match status" value="1"/>
</dbReference>
<dbReference type="EMBL" id="JAVJIU010000003">
    <property type="protein sequence ID" value="MDR5590880.1"/>
    <property type="molecule type" value="Genomic_DNA"/>
</dbReference>
<keyword evidence="1" id="KW-0378">Hydrolase</keyword>
<reference evidence="6" key="1">
    <citation type="submission" date="2023-07" db="EMBL/GenBank/DDBJ databases">
        <title>Christiangramia sp. SM2212., a novel bacterium of the family Flavobacteriaceae isolated from the sea sediment.</title>
        <authorList>
            <person name="Wang J."/>
            <person name="Zhang X."/>
        </authorList>
    </citation>
    <scope>NUCLEOTIDE SEQUENCE [LARGE SCALE GENOMIC DNA]</scope>
    <source>
        <strain evidence="6">SM2212</strain>
    </source>
</reference>
<dbReference type="InterPro" id="IPR001375">
    <property type="entry name" value="Peptidase_S9_cat"/>
</dbReference>
<keyword evidence="6" id="KW-1185">Reference proteome</keyword>
<organism evidence="5 6">
    <name type="scientific">Christiangramia sediminicola</name>
    <dbReference type="NCBI Taxonomy" id="3073267"/>
    <lineage>
        <taxon>Bacteria</taxon>
        <taxon>Pseudomonadati</taxon>
        <taxon>Bacteroidota</taxon>
        <taxon>Flavobacteriia</taxon>
        <taxon>Flavobacteriales</taxon>
        <taxon>Flavobacteriaceae</taxon>
        <taxon>Christiangramia</taxon>
    </lineage>
</organism>
<gene>
    <name evidence="5" type="ORF">RE431_09515</name>
</gene>
<feature type="signal peptide" evidence="3">
    <location>
        <begin position="1"/>
        <end position="20"/>
    </location>
</feature>
<feature type="chain" id="PRO_5045370893" evidence="3">
    <location>
        <begin position="21"/>
        <end position="825"/>
    </location>
</feature>
<dbReference type="InterPro" id="IPR011042">
    <property type="entry name" value="6-blade_b-propeller_TolB-like"/>
</dbReference>
<dbReference type="SUPFAM" id="SSF82171">
    <property type="entry name" value="DPP6 N-terminal domain-like"/>
    <property type="match status" value="1"/>
</dbReference>
<dbReference type="SUPFAM" id="SSF53474">
    <property type="entry name" value="alpha/beta-Hydrolases"/>
    <property type="match status" value="1"/>
</dbReference>
<evidence type="ECO:0000256" key="1">
    <source>
        <dbReference type="ARBA" id="ARBA00022801"/>
    </source>
</evidence>
<accession>A0ABU1ER68</accession>
<proteinExistence type="predicted"/>
<dbReference type="PANTHER" id="PTHR42776:SF28">
    <property type="entry name" value="GLUTAMYL ENDOPEPTIDASE, CHLOROPLASTIC-RELATED"/>
    <property type="match status" value="1"/>
</dbReference>
<sequence>MNRIFMCLSAMLLFVSGAIAQENLEYQKPPKEILDLIDVPLAPATILDSDAEMMIFLYRDQFKSIAELSEEELRLGGLRINPVTNINSRARYYNDMKVKSVEGDEPMNVKGLPEAPRLTNFNWSPDESMIAFTHTTNKGVELWVLDIKEATAKKLTEARLNANMRSTVNWFRDNSALLVTMLPTDRKELIDTETSVPTGPTVSVSDGKEAQNRTYQDLLKNPNDEYNFEQLARSELVKVNLDGTSSKWMSAKMYSDISFSPDGKYVMVENIKKPFSYLVPYYRFPSETNIYDANGKLVNMINDVPLIEDLPKGFMAEREGKRNFQWRSDKPATLVYVTALDGGDPENEVDYRDEFFQLDAPFKGEGKSLLKVKNRGSGIIWGNKKMAIAMDYWWNDRNTKTYVFNPSDASEKPEIIFDRNYQDVYSEPGNFVTTKNDYGRSVLKLDGEEAFLLGRGYTEEGQFPFVDKIDLENGETERLYQSKFTDRKESLVEALDIENGKILVSIEASTEYPNYYIRDINSDDDLTQITAFENPFKSLEEVSKEVITYKRDDGLELNATLYLPAGYDKENPEELPMFMWAYPREFKDKNSASQNTSNANDFTYPYYGSPIYWVNRGYVVLDDASFPIVGEGDEEPNDTFRKQLVANAKAAIDAVDEMGFVDRDRVAVGGHSYGAFMTANLLSHSDLFAAGIARSGAYNRTLTPFGFQSEERSYWEAPDVYNTMSPFMHTDKMKTPLLLIHGEADNNSGTYPMQSERYFNALKGLGATARLVMLPKESHGYSAKESVLHVLWEQDQWLEKYVKNRKTEENENEDEANMNEETSGN</sequence>
<evidence type="ECO:0000259" key="4">
    <source>
        <dbReference type="Pfam" id="PF00326"/>
    </source>
</evidence>
<evidence type="ECO:0000256" key="2">
    <source>
        <dbReference type="SAM" id="MobiDB-lite"/>
    </source>
</evidence>
<dbReference type="InterPro" id="IPR029058">
    <property type="entry name" value="AB_hydrolase_fold"/>
</dbReference>
<evidence type="ECO:0000313" key="5">
    <source>
        <dbReference type="EMBL" id="MDR5590880.1"/>
    </source>
</evidence>
<feature type="region of interest" description="Disordered" evidence="2">
    <location>
        <begin position="806"/>
        <end position="825"/>
    </location>
</feature>
<dbReference type="Proteomes" id="UP001257234">
    <property type="component" value="Unassembled WGS sequence"/>
</dbReference>
<dbReference type="Gene3D" id="3.40.50.1820">
    <property type="entry name" value="alpha/beta hydrolase"/>
    <property type="match status" value="1"/>
</dbReference>
<comment type="caution">
    <text evidence="5">The sequence shown here is derived from an EMBL/GenBank/DDBJ whole genome shotgun (WGS) entry which is preliminary data.</text>
</comment>
<feature type="domain" description="Peptidase S9 prolyl oligopeptidase catalytic" evidence="4">
    <location>
        <begin position="648"/>
        <end position="804"/>
    </location>
</feature>
<dbReference type="Pfam" id="PF00326">
    <property type="entry name" value="Peptidase_S9"/>
    <property type="match status" value="1"/>
</dbReference>
<name>A0ABU1ER68_9FLAO</name>
<dbReference type="RefSeq" id="WP_309561751.1">
    <property type="nucleotide sequence ID" value="NZ_JAVJIU010000003.1"/>
</dbReference>
<dbReference type="PANTHER" id="PTHR42776">
    <property type="entry name" value="SERINE PEPTIDASE S9 FAMILY MEMBER"/>
    <property type="match status" value="1"/>
</dbReference>